<evidence type="ECO:0000313" key="10">
    <source>
        <dbReference type="Proteomes" id="UP000293638"/>
    </source>
</evidence>
<evidence type="ECO:0000256" key="6">
    <source>
        <dbReference type="ARBA" id="ARBA00023136"/>
    </source>
</evidence>
<proteinExistence type="inferred from homology"/>
<dbReference type="PROSITE" id="PS50928">
    <property type="entry name" value="ABC_TM1"/>
    <property type="match status" value="1"/>
</dbReference>
<comment type="similarity">
    <text evidence="7">Belongs to the binding-protein-dependent transport system permease family.</text>
</comment>
<keyword evidence="10" id="KW-1185">Reference proteome</keyword>
<dbReference type="AlphaFoldDB" id="A0A4V2F4G4"/>
<evidence type="ECO:0000313" key="9">
    <source>
        <dbReference type="EMBL" id="RZS87517.1"/>
    </source>
</evidence>
<dbReference type="PANTHER" id="PTHR43744">
    <property type="entry name" value="ABC TRANSPORTER PERMEASE PROTEIN MG189-RELATED-RELATED"/>
    <property type="match status" value="1"/>
</dbReference>
<feature type="domain" description="ABC transmembrane type-1" evidence="8">
    <location>
        <begin position="93"/>
        <end position="294"/>
    </location>
</feature>
<feature type="transmembrane region" description="Helical" evidence="7">
    <location>
        <begin position="128"/>
        <end position="151"/>
    </location>
</feature>
<evidence type="ECO:0000256" key="5">
    <source>
        <dbReference type="ARBA" id="ARBA00022989"/>
    </source>
</evidence>
<comment type="caution">
    <text evidence="9">The sequence shown here is derived from an EMBL/GenBank/DDBJ whole genome shotgun (WGS) entry which is preliminary data.</text>
</comment>
<dbReference type="Pfam" id="PF00528">
    <property type="entry name" value="BPD_transp_1"/>
    <property type="match status" value="1"/>
</dbReference>
<dbReference type="EMBL" id="SGXD01000003">
    <property type="protein sequence ID" value="RZS87517.1"/>
    <property type="molecule type" value="Genomic_DNA"/>
</dbReference>
<evidence type="ECO:0000256" key="2">
    <source>
        <dbReference type="ARBA" id="ARBA00022448"/>
    </source>
</evidence>
<dbReference type="CDD" id="cd06261">
    <property type="entry name" value="TM_PBP2"/>
    <property type="match status" value="1"/>
</dbReference>
<dbReference type="SUPFAM" id="SSF161098">
    <property type="entry name" value="MetI-like"/>
    <property type="match status" value="1"/>
</dbReference>
<dbReference type="InterPro" id="IPR035906">
    <property type="entry name" value="MetI-like_sf"/>
</dbReference>
<dbReference type="Gene3D" id="1.10.3720.10">
    <property type="entry name" value="MetI-like"/>
    <property type="match status" value="1"/>
</dbReference>
<gene>
    <name evidence="9" type="ORF">EV189_2948</name>
</gene>
<keyword evidence="2 7" id="KW-0813">Transport</keyword>
<reference evidence="9 10" key="1">
    <citation type="submission" date="2019-02" db="EMBL/GenBank/DDBJ databases">
        <title>Genomic Encyclopedia of Type Strains, Phase IV (KMG-IV): sequencing the most valuable type-strain genomes for metagenomic binning, comparative biology and taxonomic classification.</title>
        <authorList>
            <person name="Goeker M."/>
        </authorList>
    </citation>
    <scope>NUCLEOTIDE SEQUENCE [LARGE SCALE GENOMIC DNA]</scope>
    <source>
        <strain evidence="9 10">DSM 45622</strain>
    </source>
</reference>
<keyword evidence="6 7" id="KW-0472">Membrane</keyword>
<sequence>MSATVGVRTRAGARGQAVAGMDRKPPLRPARVVLHAFLIATSLLWLLPLLWAVYTALRPYDDTNRLGYVSIGGHYNFKNFTDAWSQADLPHYYLNTILITVPALVVTLLLASMVAFGVSRFSWKGNVGLLMLFTAGNLLPQQVMILPLYRLYLKIPLPMWMSDSGSLYDSYWGIILIHIAFQIGFCSFVLSNYMKTLPGELTEAALVDGASVWQQYSRIILPLCRAPFAALATLEFTWIYNDFFWALVLIHTGEKRPITAALSNLQGQYFTNNNLIAAGSLLTAIPTLIVYFVLQKQFVGGLTVGATKG</sequence>
<keyword evidence="4 7" id="KW-0812">Transmembrane</keyword>
<feature type="transmembrane region" description="Helical" evidence="7">
    <location>
        <begin position="171"/>
        <end position="190"/>
    </location>
</feature>
<keyword evidence="5 7" id="KW-1133">Transmembrane helix</keyword>
<dbReference type="GO" id="GO:0055085">
    <property type="term" value="P:transmembrane transport"/>
    <property type="evidence" value="ECO:0007669"/>
    <property type="project" value="InterPro"/>
</dbReference>
<feature type="transmembrane region" description="Helical" evidence="7">
    <location>
        <begin position="92"/>
        <end position="116"/>
    </location>
</feature>
<feature type="transmembrane region" description="Helical" evidence="7">
    <location>
        <begin position="275"/>
        <end position="294"/>
    </location>
</feature>
<dbReference type="InterPro" id="IPR000515">
    <property type="entry name" value="MetI-like"/>
</dbReference>
<evidence type="ECO:0000256" key="7">
    <source>
        <dbReference type="RuleBase" id="RU363032"/>
    </source>
</evidence>
<name>A0A4V2F4G4_9ACTN</name>
<feature type="transmembrane region" description="Helical" evidence="7">
    <location>
        <begin position="219"/>
        <end position="240"/>
    </location>
</feature>
<protein>
    <submittedName>
        <fullName evidence="9">Carbohydrate ABC transporter membrane protein 2 (CUT1 family)</fullName>
    </submittedName>
</protein>
<keyword evidence="3" id="KW-1003">Cell membrane</keyword>
<dbReference type="OrthoDB" id="9794684at2"/>
<accession>A0A4V2F4G4</accession>
<comment type="subcellular location">
    <subcellularLocation>
        <location evidence="1 7">Cell membrane</location>
        <topology evidence="1 7">Multi-pass membrane protein</topology>
    </subcellularLocation>
</comment>
<dbReference type="Proteomes" id="UP000293638">
    <property type="component" value="Unassembled WGS sequence"/>
</dbReference>
<feature type="transmembrane region" description="Helical" evidence="7">
    <location>
        <begin position="32"/>
        <end position="54"/>
    </location>
</feature>
<evidence type="ECO:0000256" key="4">
    <source>
        <dbReference type="ARBA" id="ARBA00022692"/>
    </source>
</evidence>
<dbReference type="GO" id="GO:0005886">
    <property type="term" value="C:plasma membrane"/>
    <property type="evidence" value="ECO:0007669"/>
    <property type="project" value="UniProtKB-SubCell"/>
</dbReference>
<organism evidence="9 10">
    <name type="scientific">Motilibacter rhizosphaerae</name>
    <dbReference type="NCBI Taxonomy" id="598652"/>
    <lineage>
        <taxon>Bacteria</taxon>
        <taxon>Bacillati</taxon>
        <taxon>Actinomycetota</taxon>
        <taxon>Actinomycetes</taxon>
        <taxon>Motilibacterales</taxon>
        <taxon>Motilibacteraceae</taxon>
        <taxon>Motilibacter</taxon>
    </lineage>
</organism>
<evidence type="ECO:0000259" key="8">
    <source>
        <dbReference type="PROSITE" id="PS50928"/>
    </source>
</evidence>
<evidence type="ECO:0000256" key="1">
    <source>
        <dbReference type="ARBA" id="ARBA00004651"/>
    </source>
</evidence>
<evidence type="ECO:0000256" key="3">
    <source>
        <dbReference type="ARBA" id="ARBA00022475"/>
    </source>
</evidence>